<proteinExistence type="predicted"/>
<dbReference type="Proteomes" id="UP001303046">
    <property type="component" value="Unassembled WGS sequence"/>
</dbReference>
<accession>A0ABR1CAG1</accession>
<evidence type="ECO:0000313" key="2">
    <source>
        <dbReference type="Proteomes" id="UP001303046"/>
    </source>
</evidence>
<evidence type="ECO:0000313" key="1">
    <source>
        <dbReference type="EMBL" id="KAK6734415.1"/>
    </source>
</evidence>
<protein>
    <submittedName>
        <fullName evidence="1">Uncharacterized protein</fullName>
    </submittedName>
</protein>
<reference evidence="1 2" key="1">
    <citation type="submission" date="2023-08" db="EMBL/GenBank/DDBJ databases">
        <title>A Necator americanus chromosomal reference genome.</title>
        <authorList>
            <person name="Ilik V."/>
            <person name="Petrzelkova K.J."/>
            <person name="Pardy F."/>
            <person name="Fuh T."/>
            <person name="Niatou-Singa F.S."/>
            <person name="Gouil Q."/>
            <person name="Baker L."/>
            <person name="Ritchie M.E."/>
            <person name="Jex A.R."/>
            <person name="Gazzola D."/>
            <person name="Li H."/>
            <person name="Toshio Fujiwara R."/>
            <person name="Zhan B."/>
            <person name="Aroian R.V."/>
            <person name="Pafco B."/>
            <person name="Schwarz E.M."/>
        </authorList>
    </citation>
    <scope>NUCLEOTIDE SEQUENCE [LARGE SCALE GENOMIC DNA]</scope>
    <source>
        <strain evidence="1 2">Aroian</strain>
        <tissue evidence="1">Whole animal</tissue>
    </source>
</reference>
<keyword evidence="2" id="KW-1185">Reference proteome</keyword>
<sequence length="95" mass="10411">MNVCYRSARGVDQLDRTFGSLERIGEARWCAEQCQFVKPSSALSRSVITPRNFADCAIESAQMFRVASCGKRTSPPEAAKPGSGLLTQKIVLMVK</sequence>
<gene>
    <name evidence="1" type="primary">Necator_chrII.g5709</name>
    <name evidence="1" type="ORF">RB195_017916</name>
</gene>
<name>A0ABR1CAG1_NECAM</name>
<comment type="caution">
    <text evidence="1">The sequence shown here is derived from an EMBL/GenBank/DDBJ whole genome shotgun (WGS) entry which is preliminary data.</text>
</comment>
<organism evidence="1 2">
    <name type="scientific">Necator americanus</name>
    <name type="common">Human hookworm</name>
    <dbReference type="NCBI Taxonomy" id="51031"/>
    <lineage>
        <taxon>Eukaryota</taxon>
        <taxon>Metazoa</taxon>
        <taxon>Ecdysozoa</taxon>
        <taxon>Nematoda</taxon>
        <taxon>Chromadorea</taxon>
        <taxon>Rhabditida</taxon>
        <taxon>Rhabditina</taxon>
        <taxon>Rhabditomorpha</taxon>
        <taxon>Strongyloidea</taxon>
        <taxon>Ancylostomatidae</taxon>
        <taxon>Bunostominae</taxon>
        <taxon>Necator</taxon>
    </lineage>
</organism>
<dbReference type="EMBL" id="JAVFWL010000002">
    <property type="protein sequence ID" value="KAK6734415.1"/>
    <property type="molecule type" value="Genomic_DNA"/>
</dbReference>